<gene>
    <name evidence="2" type="ORF">Acr_00g0042910</name>
</gene>
<evidence type="ECO:0000313" key="2">
    <source>
        <dbReference type="EMBL" id="GFS35948.1"/>
    </source>
</evidence>
<feature type="compositionally biased region" description="Polar residues" evidence="1">
    <location>
        <begin position="9"/>
        <end position="25"/>
    </location>
</feature>
<organism evidence="2 3">
    <name type="scientific">Actinidia rufa</name>
    <dbReference type="NCBI Taxonomy" id="165716"/>
    <lineage>
        <taxon>Eukaryota</taxon>
        <taxon>Viridiplantae</taxon>
        <taxon>Streptophyta</taxon>
        <taxon>Embryophyta</taxon>
        <taxon>Tracheophyta</taxon>
        <taxon>Spermatophyta</taxon>
        <taxon>Magnoliopsida</taxon>
        <taxon>eudicotyledons</taxon>
        <taxon>Gunneridae</taxon>
        <taxon>Pentapetalae</taxon>
        <taxon>asterids</taxon>
        <taxon>Ericales</taxon>
        <taxon>Actinidiaceae</taxon>
        <taxon>Actinidia</taxon>
    </lineage>
</organism>
<dbReference type="Proteomes" id="UP000585474">
    <property type="component" value="Unassembled WGS sequence"/>
</dbReference>
<accession>A0A7J0DIF6</accession>
<dbReference type="EMBL" id="BJWL01000239">
    <property type="protein sequence ID" value="GFS35948.1"/>
    <property type="molecule type" value="Genomic_DNA"/>
</dbReference>
<sequence length="101" mass="10860">MEPMMRTKASGNGRNLTRAKQQGCTSRGGGYGQGICCIVKQFVANGSIPASNNYIDTIGDTCSFKKREFPNAHGVLGTNNADNNCGSLLKSILFRLLDTRT</sequence>
<name>A0A7J0DIF6_9ERIC</name>
<protein>
    <submittedName>
        <fullName evidence="2">Uncharacterized protein</fullName>
    </submittedName>
</protein>
<keyword evidence="3" id="KW-1185">Reference proteome</keyword>
<reference evidence="3" key="1">
    <citation type="submission" date="2019-07" db="EMBL/GenBank/DDBJ databases">
        <title>De Novo Assembly of kiwifruit Actinidia rufa.</title>
        <authorList>
            <person name="Sugita-Konishi S."/>
            <person name="Sato K."/>
            <person name="Mori E."/>
            <person name="Abe Y."/>
            <person name="Kisaki G."/>
            <person name="Hamano K."/>
            <person name="Suezawa K."/>
            <person name="Otani M."/>
            <person name="Fukuda T."/>
            <person name="Manabe T."/>
            <person name="Gomi K."/>
            <person name="Tabuchi M."/>
            <person name="Akimitsu K."/>
            <person name="Kataoka I."/>
        </authorList>
    </citation>
    <scope>NUCLEOTIDE SEQUENCE [LARGE SCALE GENOMIC DNA]</scope>
    <source>
        <strain evidence="3">cv. Fuchu</strain>
    </source>
</reference>
<evidence type="ECO:0000256" key="1">
    <source>
        <dbReference type="SAM" id="MobiDB-lite"/>
    </source>
</evidence>
<comment type="caution">
    <text evidence="2">The sequence shown here is derived from an EMBL/GenBank/DDBJ whole genome shotgun (WGS) entry which is preliminary data.</text>
</comment>
<dbReference type="AlphaFoldDB" id="A0A7J0DIF6"/>
<feature type="region of interest" description="Disordered" evidence="1">
    <location>
        <begin position="1"/>
        <end position="28"/>
    </location>
</feature>
<evidence type="ECO:0000313" key="3">
    <source>
        <dbReference type="Proteomes" id="UP000585474"/>
    </source>
</evidence>
<proteinExistence type="predicted"/>